<sequence length="86" mass="9364">MLLEDEASGRQANLCSRIPVRPHRTGGSGHNAVLKCVAVATKMLVERLSGKQIALWVSSVFSALLLVQGFIVNGYLTVRPPLTEKY</sequence>
<dbReference type="HOGENOM" id="CLU_2495947_0_0_11"/>
<dbReference type="EMBL" id="ACSB01000008">
    <property type="protein sequence ID" value="EHB88138.1"/>
    <property type="molecule type" value="Genomic_DNA"/>
</dbReference>
<evidence type="ECO:0000313" key="3">
    <source>
        <dbReference type="Proteomes" id="UP000004897"/>
    </source>
</evidence>
<comment type="caution">
    <text evidence="2">The sequence shown here is derived from an EMBL/GenBank/DDBJ whole genome shotgun (WGS) entry which is preliminary data.</text>
</comment>
<keyword evidence="1" id="KW-1133">Transmembrane helix</keyword>
<keyword evidence="1" id="KW-0472">Membrane</keyword>
<evidence type="ECO:0000313" key="2">
    <source>
        <dbReference type="EMBL" id="EHB88138.1"/>
    </source>
</evidence>
<organism evidence="2 3">
    <name type="scientific">Rothia mucilaginosa M508</name>
    <dbReference type="NCBI Taxonomy" id="563033"/>
    <lineage>
        <taxon>Bacteria</taxon>
        <taxon>Bacillati</taxon>
        <taxon>Actinomycetota</taxon>
        <taxon>Actinomycetes</taxon>
        <taxon>Micrococcales</taxon>
        <taxon>Micrococcaceae</taxon>
        <taxon>Rothia</taxon>
    </lineage>
</organism>
<feature type="transmembrane region" description="Helical" evidence="1">
    <location>
        <begin position="53"/>
        <end position="76"/>
    </location>
</feature>
<keyword evidence="1" id="KW-0812">Transmembrane</keyword>
<name>G5ESK1_9MICC</name>
<reference evidence="2 3" key="1">
    <citation type="submission" date="2011-08" db="EMBL/GenBank/DDBJ databases">
        <title>The Genome Sequence of Rothia mucilaginosa M508.</title>
        <authorList>
            <consortium name="The Broad Institute Genome Sequencing Platform"/>
            <consortium name="The Broad Institute Genome Sequencing Center for Infectious Disease"/>
            <person name="Earl A."/>
            <person name="Ward D."/>
            <person name="Feldgarden M."/>
            <person name="Gevers D."/>
            <person name="Sibley C.D."/>
            <person name="Field T.R."/>
            <person name="Grinwis M."/>
            <person name="Eshaghurshan C.S."/>
            <person name="Surette M.G."/>
            <person name="Young S.K."/>
            <person name="Zeng Q."/>
            <person name="Gargeya S."/>
            <person name="Fitzgerald M."/>
            <person name="Haas B."/>
            <person name="Abouelleil A."/>
            <person name="Alvarado L."/>
            <person name="Arachchi H.M."/>
            <person name="Berlin A."/>
            <person name="Brown A."/>
            <person name="Chapman S.B."/>
            <person name="Chen Z."/>
            <person name="Dunbar C."/>
            <person name="Freedman E."/>
            <person name="Gearin G."/>
            <person name="Gellesch M."/>
            <person name="Goldberg J."/>
            <person name="Griggs A."/>
            <person name="Gujja S."/>
            <person name="Heiman D."/>
            <person name="Howarth C."/>
            <person name="Larson L."/>
            <person name="Lui A."/>
            <person name="MacDonald P.J.P."/>
            <person name="Montmayeur A."/>
            <person name="Murphy C."/>
            <person name="Neiman D."/>
            <person name="Pearson M."/>
            <person name="Priest M."/>
            <person name="Roberts A."/>
            <person name="Saif S."/>
            <person name="Shea T."/>
            <person name="Shenoy N."/>
            <person name="Sisk P."/>
            <person name="Stolte C."/>
            <person name="Sykes S."/>
            <person name="Wortman J."/>
            <person name="Nusbaum C."/>
            <person name="Birren B."/>
        </authorList>
    </citation>
    <scope>NUCLEOTIDE SEQUENCE [LARGE SCALE GENOMIC DNA]</scope>
    <source>
        <strain evidence="2 3">M508</strain>
    </source>
</reference>
<accession>G5ESK1</accession>
<protein>
    <submittedName>
        <fullName evidence="2">Uncharacterized protein</fullName>
    </submittedName>
</protein>
<evidence type="ECO:0000256" key="1">
    <source>
        <dbReference type="SAM" id="Phobius"/>
    </source>
</evidence>
<gene>
    <name evidence="2" type="ORF">HMPREF0737_01261</name>
</gene>
<dbReference type="AlphaFoldDB" id="G5ESK1"/>
<proteinExistence type="predicted"/>
<dbReference type="Proteomes" id="UP000004897">
    <property type="component" value="Unassembled WGS sequence"/>
</dbReference>